<dbReference type="EMBL" id="RCMV01001169">
    <property type="protein sequence ID" value="KAG3209982.1"/>
    <property type="molecule type" value="Genomic_DNA"/>
</dbReference>
<evidence type="ECO:0000313" key="3">
    <source>
        <dbReference type="EMBL" id="KAG2897215.1"/>
    </source>
</evidence>
<comment type="caution">
    <text evidence="7">The sequence shown here is derived from an EMBL/GenBank/DDBJ whole genome shotgun (WGS) entry which is preliminary data.</text>
</comment>
<dbReference type="EMBL" id="RCMK01000049">
    <property type="protein sequence ID" value="KAG2951653.1"/>
    <property type="molecule type" value="Genomic_DNA"/>
</dbReference>
<dbReference type="EMBL" id="RCMI01000807">
    <property type="protein sequence ID" value="KAG2897215.1"/>
    <property type="molecule type" value="Genomic_DNA"/>
</dbReference>
<dbReference type="PANTHER" id="PTHR33064">
    <property type="entry name" value="POL PROTEIN"/>
    <property type="match status" value="1"/>
</dbReference>
<dbReference type="Gene3D" id="3.30.70.270">
    <property type="match status" value="1"/>
</dbReference>
<feature type="chain" id="PRO_5036061593" description="Reverse transcriptase domain-containing protein" evidence="1">
    <location>
        <begin position="19"/>
        <end position="114"/>
    </location>
</feature>
<dbReference type="STRING" id="29920.A0A329SFL4"/>
<reference evidence="2" key="2">
    <citation type="submission" date="2018-10" db="EMBL/GenBank/DDBJ databases">
        <title>Effector identification in a new, highly contiguous assembly of the strawberry crown rot pathogen Phytophthora cactorum.</title>
        <authorList>
            <person name="Armitage A.D."/>
            <person name="Nellist C.F."/>
            <person name="Bates H."/>
            <person name="Vickerstaff R.J."/>
            <person name="Harrison R.J."/>
        </authorList>
    </citation>
    <scope>NUCLEOTIDE SEQUENCE</scope>
    <source>
        <strain evidence="2">15-7</strain>
        <strain evidence="3">4032</strain>
        <strain evidence="4">4040</strain>
        <strain evidence="5">P415</strain>
        <strain evidence="6">P421</strain>
    </source>
</reference>
<feature type="signal peptide" evidence="1">
    <location>
        <begin position="1"/>
        <end position="18"/>
    </location>
</feature>
<dbReference type="EMBL" id="MJFZ01000166">
    <property type="protein sequence ID" value="RAW35515.1"/>
    <property type="molecule type" value="Genomic_DNA"/>
</dbReference>
<dbReference type="EMBL" id="RCMG01000043">
    <property type="protein sequence ID" value="KAG2866236.1"/>
    <property type="molecule type" value="Genomic_DNA"/>
</dbReference>
<dbReference type="Proteomes" id="UP000760860">
    <property type="component" value="Unassembled WGS sequence"/>
</dbReference>
<name>A0A329SFL4_9STRA</name>
<organism evidence="7 8">
    <name type="scientific">Phytophthora cactorum</name>
    <dbReference type="NCBI Taxonomy" id="29920"/>
    <lineage>
        <taxon>Eukaryota</taxon>
        <taxon>Sar</taxon>
        <taxon>Stramenopiles</taxon>
        <taxon>Oomycota</taxon>
        <taxon>Peronosporomycetes</taxon>
        <taxon>Peronosporales</taxon>
        <taxon>Peronosporaceae</taxon>
        <taxon>Phytophthora</taxon>
    </lineage>
</organism>
<dbReference type="PANTHER" id="PTHR33064:SF37">
    <property type="entry name" value="RIBONUCLEASE H"/>
    <property type="match status" value="1"/>
</dbReference>
<evidence type="ECO:0008006" key="9">
    <source>
        <dbReference type="Google" id="ProtNLM"/>
    </source>
</evidence>
<dbReference type="AlphaFoldDB" id="A0A329SFL4"/>
<dbReference type="EMBL" id="RCML01000043">
    <property type="protein sequence ID" value="KAG2995869.1"/>
    <property type="molecule type" value="Genomic_DNA"/>
</dbReference>
<dbReference type="Proteomes" id="UP000735874">
    <property type="component" value="Unassembled WGS sequence"/>
</dbReference>
<sequence>MSLAIFQLIPFITGISSAQDEYQACMEKILGDMEFVVVFLDVILVLSVSEEEYLEHLRIVFERLTKYGQRSAAKKIQTIQRIAVPRNRKELRRFLGMVNYYRHALQAAASVHER</sequence>
<protein>
    <recommendedName>
        <fullName evidence="9">Reverse transcriptase domain-containing protein</fullName>
    </recommendedName>
</protein>
<dbReference type="InterPro" id="IPR043502">
    <property type="entry name" value="DNA/RNA_pol_sf"/>
</dbReference>
<evidence type="ECO:0000313" key="7">
    <source>
        <dbReference type="EMBL" id="RAW35515.1"/>
    </source>
</evidence>
<evidence type="ECO:0000256" key="1">
    <source>
        <dbReference type="SAM" id="SignalP"/>
    </source>
</evidence>
<dbReference type="Proteomes" id="UP000774804">
    <property type="component" value="Unassembled WGS sequence"/>
</dbReference>
<keyword evidence="1" id="KW-0732">Signal</keyword>
<proteinExistence type="predicted"/>
<dbReference type="SUPFAM" id="SSF56672">
    <property type="entry name" value="DNA/RNA polymerases"/>
    <property type="match status" value="1"/>
</dbReference>
<evidence type="ECO:0000313" key="8">
    <source>
        <dbReference type="Proteomes" id="UP000251314"/>
    </source>
</evidence>
<dbReference type="InterPro" id="IPR051320">
    <property type="entry name" value="Viral_Replic_Matur_Polypro"/>
</dbReference>
<dbReference type="OrthoDB" id="121648at2759"/>
<dbReference type="Proteomes" id="UP000697107">
    <property type="component" value="Unassembled WGS sequence"/>
</dbReference>
<evidence type="ECO:0000313" key="6">
    <source>
        <dbReference type="EMBL" id="KAG3209982.1"/>
    </source>
</evidence>
<dbReference type="VEuPathDB" id="FungiDB:PC110_g8182"/>
<dbReference type="Proteomes" id="UP000736787">
    <property type="component" value="Unassembled WGS sequence"/>
</dbReference>
<dbReference type="Proteomes" id="UP000251314">
    <property type="component" value="Unassembled WGS sequence"/>
</dbReference>
<reference evidence="7 8" key="1">
    <citation type="submission" date="2018-01" db="EMBL/GenBank/DDBJ databases">
        <title>Draft genome of the strawberry crown rot pathogen Phytophthora cactorum.</title>
        <authorList>
            <person name="Armitage A.D."/>
            <person name="Lysoe E."/>
            <person name="Nellist C.F."/>
            <person name="Harrison R.J."/>
            <person name="Brurberg M.B."/>
        </authorList>
    </citation>
    <scope>NUCLEOTIDE SEQUENCE [LARGE SCALE GENOMIC DNA]</scope>
    <source>
        <strain evidence="7 8">10300</strain>
    </source>
</reference>
<evidence type="ECO:0000313" key="2">
    <source>
        <dbReference type="EMBL" id="KAG2866236.1"/>
    </source>
</evidence>
<dbReference type="InterPro" id="IPR043128">
    <property type="entry name" value="Rev_trsase/Diguanyl_cyclase"/>
</dbReference>
<gene>
    <name evidence="7" type="ORF">PC110_g8182</name>
    <name evidence="2" type="ORF">PC113_g3025</name>
    <name evidence="3" type="ORF">PC115_g17267</name>
    <name evidence="4" type="ORF">PC117_g3471</name>
    <name evidence="5" type="ORF">PC118_g2747</name>
    <name evidence="6" type="ORF">PC129_g19017</name>
</gene>
<evidence type="ECO:0000313" key="4">
    <source>
        <dbReference type="EMBL" id="KAG2951653.1"/>
    </source>
</evidence>
<accession>A0A329SFL4</accession>
<keyword evidence="8" id="KW-1185">Reference proteome</keyword>
<evidence type="ECO:0000313" key="5">
    <source>
        <dbReference type="EMBL" id="KAG2995869.1"/>
    </source>
</evidence>